<accession>A0ABV3RVA4</accession>
<proteinExistence type="predicted"/>
<comment type="caution">
    <text evidence="1">The sequence shown here is derived from an EMBL/GenBank/DDBJ whole genome shotgun (WGS) entry which is preliminary data.</text>
</comment>
<name>A0ABV3RVA4_9GAMM</name>
<gene>
    <name evidence="1" type="ORF">V6X51_01555</name>
</gene>
<evidence type="ECO:0000313" key="2">
    <source>
        <dbReference type="Proteomes" id="UP001556636"/>
    </source>
</evidence>
<dbReference type="RefSeq" id="WP_367950951.1">
    <property type="nucleotide sequence ID" value="NZ_JBAKFG010000001.1"/>
</dbReference>
<dbReference type="EMBL" id="JBAKFG010000001">
    <property type="protein sequence ID" value="MEX0372117.1"/>
    <property type="molecule type" value="Genomic_DNA"/>
</dbReference>
<reference evidence="1 2" key="1">
    <citation type="submission" date="2024-02" db="EMBL/GenBank/DDBJ databases">
        <title>New especies of Spiribacter isolated from saline water.</title>
        <authorList>
            <person name="Leon M.J."/>
            <person name="De La Haba R."/>
            <person name="Sanchez-Porro C."/>
            <person name="Ventosa A."/>
        </authorList>
    </citation>
    <scope>NUCLEOTIDE SEQUENCE [LARGE SCALE GENOMIC DNA]</scope>
    <source>
        <strain evidence="2">ag22IC6-196</strain>
    </source>
</reference>
<organism evidence="1 2">
    <name type="scientific">Spiribacter roseus</name>
    <dbReference type="NCBI Taxonomy" id="1855875"/>
    <lineage>
        <taxon>Bacteria</taxon>
        <taxon>Pseudomonadati</taxon>
        <taxon>Pseudomonadota</taxon>
        <taxon>Gammaproteobacteria</taxon>
        <taxon>Chromatiales</taxon>
        <taxon>Ectothiorhodospiraceae</taxon>
        <taxon>Spiribacter</taxon>
    </lineage>
</organism>
<evidence type="ECO:0000313" key="1">
    <source>
        <dbReference type="EMBL" id="MEX0372117.1"/>
    </source>
</evidence>
<sequence>MIAPASKIHRPSAHRNTDKLKKRADFIVIAGSPAASAYTAEECTSHHVPTPATVMTFSIVGVIMRVKIAKRLKEKFTTMAAPAAFRDISNDLLYVIAQSKRAFILQRSIGAYNAAAIISTRID</sequence>
<keyword evidence="2" id="KW-1185">Reference proteome</keyword>
<dbReference type="Proteomes" id="UP001556636">
    <property type="component" value="Unassembled WGS sequence"/>
</dbReference>
<protein>
    <submittedName>
        <fullName evidence="1">Uncharacterized protein</fullName>
    </submittedName>
</protein>